<protein>
    <submittedName>
        <fullName evidence="1">Uncharacterized protein</fullName>
    </submittedName>
</protein>
<dbReference type="AlphaFoldDB" id="A0A835BEK9"/>
<accession>A0A835BEK9</accession>
<gene>
    <name evidence="1" type="ORF">HU200_037599</name>
</gene>
<dbReference type="Proteomes" id="UP000636709">
    <property type="component" value="Unassembled WGS sequence"/>
</dbReference>
<sequence length="28" mass="3236">MEEGAELCQCHATIDAARLHPEWHGHHR</sequence>
<organism evidence="1 2">
    <name type="scientific">Digitaria exilis</name>
    <dbReference type="NCBI Taxonomy" id="1010633"/>
    <lineage>
        <taxon>Eukaryota</taxon>
        <taxon>Viridiplantae</taxon>
        <taxon>Streptophyta</taxon>
        <taxon>Embryophyta</taxon>
        <taxon>Tracheophyta</taxon>
        <taxon>Spermatophyta</taxon>
        <taxon>Magnoliopsida</taxon>
        <taxon>Liliopsida</taxon>
        <taxon>Poales</taxon>
        <taxon>Poaceae</taxon>
        <taxon>PACMAD clade</taxon>
        <taxon>Panicoideae</taxon>
        <taxon>Panicodae</taxon>
        <taxon>Paniceae</taxon>
        <taxon>Anthephorinae</taxon>
        <taxon>Digitaria</taxon>
    </lineage>
</organism>
<evidence type="ECO:0000313" key="2">
    <source>
        <dbReference type="Proteomes" id="UP000636709"/>
    </source>
</evidence>
<name>A0A835BEK9_9POAL</name>
<dbReference type="EMBL" id="JACEFO010001897">
    <property type="protein sequence ID" value="KAF8695368.1"/>
    <property type="molecule type" value="Genomic_DNA"/>
</dbReference>
<keyword evidence="2" id="KW-1185">Reference proteome</keyword>
<reference evidence="1" key="1">
    <citation type="submission" date="2020-07" db="EMBL/GenBank/DDBJ databases">
        <title>Genome sequence and genetic diversity analysis of an under-domesticated orphan crop, white fonio (Digitaria exilis).</title>
        <authorList>
            <person name="Bennetzen J.L."/>
            <person name="Chen S."/>
            <person name="Ma X."/>
            <person name="Wang X."/>
            <person name="Yssel A.E.J."/>
            <person name="Chaluvadi S.R."/>
            <person name="Johnson M."/>
            <person name="Gangashetty P."/>
            <person name="Hamidou F."/>
            <person name="Sanogo M.D."/>
            <person name="Zwaenepoel A."/>
            <person name="Wallace J."/>
            <person name="Van De Peer Y."/>
            <person name="Van Deynze A."/>
        </authorList>
    </citation>
    <scope>NUCLEOTIDE SEQUENCE</scope>
    <source>
        <tissue evidence="1">Leaves</tissue>
    </source>
</reference>
<comment type="caution">
    <text evidence="1">The sequence shown here is derived from an EMBL/GenBank/DDBJ whole genome shotgun (WGS) entry which is preliminary data.</text>
</comment>
<proteinExistence type="predicted"/>
<evidence type="ECO:0000313" key="1">
    <source>
        <dbReference type="EMBL" id="KAF8695368.1"/>
    </source>
</evidence>